<keyword evidence="2" id="KW-1185">Reference proteome</keyword>
<dbReference type="NCBIfam" id="NF043066">
    <property type="entry name" value="ETEC_3214_dom"/>
    <property type="match status" value="1"/>
</dbReference>
<sequence length="254" mass="28728">MITIGSSFNGVREWYTETFNWRESEYAKLTGLQAGFSMEMFRKRLGDPIFRTIVPESKHRLTQSTFAGRGYWAHIISDEMDVVLAYSVTSCARDFQPTFTTKTSPPSTITLNKTPISGVQVSAEATTESFISGATANSYVYQFLYQGNPSGYKTYGWGLNDACPWYPAKGERDLLKDWTNWRISPEGEEFEQKEQKKAPGRKMRELLAASTANTYMETSQFAAMSDQEVKNLYPEQLGVDRVTVRTYPLPDAGD</sequence>
<accession>A0A2W2GDN3</accession>
<evidence type="ECO:0000313" key="1">
    <source>
        <dbReference type="EMBL" id="PZG24864.1"/>
    </source>
</evidence>
<dbReference type="EMBL" id="POUA01000478">
    <property type="protein sequence ID" value="PZG24864.1"/>
    <property type="molecule type" value="Genomic_DNA"/>
</dbReference>
<proteinExistence type="predicted"/>
<name>A0A2W2GDN3_9ACTN</name>
<organism evidence="1 2">
    <name type="scientific">Spongiactinospora gelatinilytica</name>
    <dbReference type="NCBI Taxonomy" id="2666298"/>
    <lineage>
        <taxon>Bacteria</taxon>
        <taxon>Bacillati</taxon>
        <taxon>Actinomycetota</taxon>
        <taxon>Actinomycetes</taxon>
        <taxon>Streptosporangiales</taxon>
        <taxon>Streptosporangiaceae</taxon>
        <taxon>Spongiactinospora</taxon>
    </lineage>
</organism>
<dbReference type="RefSeq" id="WP_111171632.1">
    <property type="nucleotide sequence ID" value="NZ_POUA01000478.1"/>
</dbReference>
<dbReference type="InterPro" id="IPR050010">
    <property type="entry name" value="ETEC_3214_dom"/>
</dbReference>
<evidence type="ECO:0000313" key="2">
    <source>
        <dbReference type="Proteomes" id="UP000248544"/>
    </source>
</evidence>
<gene>
    <name evidence="1" type="ORF">C1I98_35145</name>
</gene>
<reference evidence="1 2" key="1">
    <citation type="submission" date="2018-01" db="EMBL/GenBank/DDBJ databases">
        <title>Draft genome sequence of Sphaerisporangium sp. 7K107.</title>
        <authorList>
            <person name="Sahin N."/>
            <person name="Saygin H."/>
            <person name="Ay H."/>
        </authorList>
    </citation>
    <scope>NUCLEOTIDE SEQUENCE [LARGE SCALE GENOMIC DNA]</scope>
    <source>
        <strain evidence="1 2">7K107</strain>
    </source>
</reference>
<comment type="caution">
    <text evidence="1">The sequence shown here is derived from an EMBL/GenBank/DDBJ whole genome shotgun (WGS) entry which is preliminary data.</text>
</comment>
<dbReference type="Proteomes" id="UP000248544">
    <property type="component" value="Unassembled WGS sequence"/>
</dbReference>
<dbReference type="AlphaFoldDB" id="A0A2W2GDN3"/>
<protein>
    <submittedName>
        <fullName evidence="1">Uncharacterized protein</fullName>
    </submittedName>
</protein>